<evidence type="ECO:0000313" key="2">
    <source>
        <dbReference type="Proteomes" id="UP000280395"/>
    </source>
</evidence>
<organism evidence="1 2">
    <name type="scientific">Pseudomonas syringae pv. avii</name>
    <dbReference type="NCBI Taxonomy" id="663959"/>
    <lineage>
        <taxon>Bacteria</taxon>
        <taxon>Pseudomonadati</taxon>
        <taxon>Pseudomonadota</taxon>
        <taxon>Gammaproteobacteria</taxon>
        <taxon>Pseudomonadales</taxon>
        <taxon>Pseudomonadaceae</taxon>
        <taxon>Pseudomonas</taxon>
        <taxon>Pseudomonas syringae</taxon>
    </lineage>
</organism>
<dbReference type="InterPro" id="IPR007739">
    <property type="entry name" value="RgpF"/>
</dbReference>
<dbReference type="EMBL" id="RBUA01000307">
    <property type="protein sequence ID" value="RMU63130.1"/>
    <property type="molecule type" value="Genomic_DNA"/>
</dbReference>
<evidence type="ECO:0000313" key="1">
    <source>
        <dbReference type="EMBL" id="RMU63130.1"/>
    </source>
</evidence>
<proteinExistence type="predicted"/>
<accession>A0A3M5VXT3</accession>
<dbReference type="AlphaFoldDB" id="A0A3M5VXT3"/>
<dbReference type="Pfam" id="PF05045">
    <property type="entry name" value="RgpF"/>
    <property type="match status" value="1"/>
</dbReference>
<gene>
    <name evidence="1" type="ORF">ALP29_200823</name>
</gene>
<sequence>MLTNDSVIGPVGKAGTVLMDEVRSHAGDLIGLVENEEHADHLQSFFLLFGEKAIRSEGFKAFWSGVVNHDDKSKVIRDYEVALTCRMKALGLSAACVFQKAGEKNATIFEWEHLLDSGFPFLKLEVVKGASASELEFIKSKLFKMSYNVSLVSQFA</sequence>
<dbReference type="Proteomes" id="UP000280395">
    <property type="component" value="Unassembled WGS sequence"/>
</dbReference>
<name>A0A3M5VXT3_PSESX</name>
<protein>
    <submittedName>
        <fullName evidence="1">Uncharacterized protein</fullName>
    </submittedName>
</protein>
<reference evidence="1 2" key="1">
    <citation type="submission" date="2018-08" db="EMBL/GenBank/DDBJ databases">
        <title>Recombination of ecologically and evolutionarily significant loci maintains genetic cohesion in the Pseudomonas syringae species complex.</title>
        <authorList>
            <person name="Dillon M."/>
            <person name="Thakur S."/>
            <person name="Almeida R.N.D."/>
            <person name="Weir B.S."/>
            <person name="Guttman D.S."/>
        </authorList>
    </citation>
    <scope>NUCLEOTIDE SEQUENCE [LARGE SCALE GENOMIC DNA]</scope>
    <source>
        <strain evidence="1 2">ICMP 14479</strain>
    </source>
</reference>
<comment type="caution">
    <text evidence="1">The sequence shown here is derived from an EMBL/GenBank/DDBJ whole genome shotgun (WGS) entry which is preliminary data.</text>
</comment>